<keyword evidence="9" id="KW-1015">Disulfide bond</keyword>
<evidence type="ECO:0000259" key="14">
    <source>
        <dbReference type="PROSITE" id="PS50835"/>
    </source>
</evidence>
<keyword evidence="5" id="KW-0677">Repeat</keyword>
<evidence type="ECO:0000256" key="7">
    <source>
        <dbReference type="ARBA" id="ARBA00022989"/>
    </source>
</evidence>
<dbReference type="PRINTS" id="PR01472">
    <property type="entry name" value="ICAMVCAM1"/>
</dbReference>
<organism evidence="15">
    <name type="scientific">Pundamilia nyererei</name>
    <dbReference type="NCBI Taxonomy" id="303518"/>
    <lineage>
        <taxon>Eukaryota</taxon>
        <taxon>Metazoa</taxon>
        <taxon>Chordata</taxon>
        <taxon>Craniata</taxon>
        <taxon>Vertebrata</taxon>
        <taxon>Euteleostomi</taxon>
        <taxon>Actinopterygii</taxon>
        <taxon>Neopterygii</taxon>
        <taxon>Teleostei</taxon>
        <taxon>Neoteleostei</taxon>
        <taxon>Acanthomorphata</taxon>
        <taxon>Ovalentaria</taxon>
        <taxon>Cichlomorphae</taxon>
        <taxon>Cichliformes</taxon>
        <taxon>Cichlidae</taxon>
        <taxon>African cichlids</taxon>
        <taxon>Pseudocrenilabrinae</taxon>
        <taxon>Haplochromini</taxon>
        <taxon>Pundamilia</taxon>
    </lineage>
</organism>
<dbReference type="GO" id="GO:0005178">
    <property type="term" value="F:integrin binding"/>
    <property type="evidence" value="ECO:0007669"/>
    <property type="project" value="InterPro"/>
</dbReference>
<evidence type="ECO:0000313" key="17">
    <source>
        <dbReference type="RefSeq" id="XP_005749982.1"/>
    </source>
</evidence>
<protein>
    <submittedName>
        <fullName evidence="15 17">Intercellular adhesion molecule 1-like</fullName>
    </submittedName>
</protein>
<feature type="transmembrane region" description="Helical" evidence="12">
    <location>
        <begin position="311"/>
        <end position="334"/>
    </location>
</feature>
<evidence type="ECO:0000256" key="2">
    <source>
        <dbReference type="ARBA" id="ARBA00005925"/>
    </source>
</evidence>
<reference evidence="15" key="1">
    <citation type="submission" date="2023-09" db="UniProtKB">
        <authorList>
            <consortium name="Ensembl"/>
        </authorList>
    </citation>
    <scope>IDENTIFICATION</scope>
</reference>
<feature type="chain" id="PRO_5044590368" evidence="13">
    <location>
        <begin position="22"/>
        <end position="355"/>
    </location>
</feature>
<dbReference type="Ensembl" id="ENSPNYT00000018303.1">
    <property type="protein sequence ID" value="ENSPNYP00000017861.1"/>
    <property type="gene ID" value="ENSPNYG00000013497.1"/>
</dbReference>
<dbReference type="GeneTree" id="ENSGT00940000159005"/>
<dbReference type="InterPro" id="IPR047012">
    <property type="entry name" value="ICAM_VCAM"/>
</dbReference>
<dbReference type="GeneID" id="102195746"/>
<sequence>MVWSFFFFGLLIACTGNPASASCSLQISPPRVVVRFGDSFSANCTSSSDQTNGMGWESTHQGVDLTQGVTSLPFKIDSVPEWKMEPMCYVNSRDGDQCTKTLPVTVYKMPDSVSLNYSLTKVEEGQKYYIQCDIANVAPARNLSVLWLKGNTIIKLETFNESSLSPVSKSSVLTLTAHRDDDGAEIWCEPKLNLWPEEQGPPSGPPVRSVKHNLTVLYPPTFNKLEDETLEMTVGENMTLNCNAKGNPPPSYRWEFPKFTKEWRDKEEVIEPILTLPFELPGVYTCTAYSNRGNVTKYFNISEAPRSRTTFGVMVGVGVAVGVLLLIAGAYFVAPNGTFSFNKGGYQPGTPSGPV</sequence>
<evidence type="ECO:0000256" key="3">
    <source>
        <dbReference type="ARBA" id="ARBA00022692"/>
    </source>
</evidence>
<evidence type="ECO:0000256" key="8">
    <source>
        <dbReference type="ARBA" id="ARBA00023136"/>
    </source>
</evidence>
<dbReference type="Gene3D" id="2.60.40.10">
    <property type="entry name" value="Immunoglobulins"/>
    <property type="match status" value="3"/>
</dbReference>
<evidence type="ECO:0000256" key="11">
    <source>
        <dbReference type="ARBA" id="ARBA00023319"/>
    </source>
</evidence>
<evidence type="ECO:0000256" key="10">
    <source>
        <dbReference type="ARBA" id="ARBA00023180"/>
    </source>
</evidence>
<dbReference type="RefSeq" id="XP_005749982.1">
    <property type="nucleotide sequence ID" value="XM_005749925.1"/>
</dbReference>
<dbReference type="AlphaFoldDB" id="A0A3B4G8B8"/>
<proteinExistence type="inferred from homology"/>
<dbReference type="InterPro" id="IPR003987">
    <property type="entry name" value="ICAM_VCAM_N"/>
</dbReference>
<dbReference type="PROSITE" id="PS50835">
    <property type="entry name" value="IG_LIKE"/>
    <property type="match status" value="2"/>
</dbReference>
<keyword evidence="8 12" id="KW-0472">Membrane</keyword>
<dbReference type="Pfam" id="PF13895">
    <property type="entry name" value="Ig_2"/>
    <property type="match status" value="1"/>
</dbReference>
<dbReference type="InterPro" id="IPR036179">
    <property type="entry name" value="Ig-like_dom_sf"/>
</dbReference>
<dbReference type="InterPro" id="IPR013783">
    <property type="entry name" value="Ig-like_fold"/>
</dbReference>
<evidence type="ECO:0000256" key="1">
    <source>
        <dbReference type="ARBA" id="ARBA00004479"/>
    </source>
</evidence>
<dbReference type="STRING" id="303518.ENSPNYP00000017861"/>
<evidence type="ECO:0000256" key="13">
    <source>
        <dbReference type="SAM" id="SignalP"/>
    </source>
</evidence>
<name>A0A3B4G8B8_9CICH</name>
<evidence type="ECO:0000256" key="9">
    <source>
        <dbReference type="ARBA" id="ARBA00023157"/>
    </source>
</evidence>
<dbReference type="PANTHER" id="PTHR13771:SF9">
    <property type="entry name" value="INTERCELLULAR ADHESION MOLECULE 5"/>
    <property type="match status" value="1"/>
</dbReference>
<evidence type="ECO:0000256" key="6">
    <source>
        <dbReference type="ARBA" id="ARBA00022889"/>
    </source>
</evidence>
<evidence type="ECO:0000256" key="12">
    <source>
        <dbReference type="SAM" id="Phobius"/>
    </source>
</evidence>
<comment type="subcellular location">
    <subcellularLocation>
        <location evidence="1">Membrane</location>
        <topology evidence="1">Single-pass type I membrane protein</topology>
    </subcellularLocation>
</comment>
<evidence type="ECO:0000313" key="16">
    <source>
        <dbReference type="Proteomes" id="UP000695023"/>
    </source>
</evidence>
<keyword evidence="7 12" id="KW-1133">Transmembrane helix</keyword>
<accession>A0A3B4G8B8</accession>
<comment type="similarity">
    <text evidence="2">Belongs to the immunoglobulin superfamily. ICAM family.</text>
</comment>
<dbReference type="InterPro" id="IPR007110">
    <property type="entry name" value="Ig-like_dom"/>
</dbReference>
<feature type="domain" description="Ig-like" evidence="14">
    <location>
        <begin position="110"/>
        <end position="188"/>
    </location>
</feature>
<evidence type="ECO:0000256" key="4">
    <source>
        <dbReference type="ARBA" id="ARBA00022729"/>
    </source>
</evidence>
<dbReference type="PANTHER" id="PTHR13771">
    <property type="entry name" value="INTERCELLULAR ADHESION MOLECULE"/>
    <property type="match status" value="1"/>
</dbReference>
<keyword evidence="4 13" id="KW-0732">Signal</keyword>
<gene>
    <name evidence="17" type="primary">LOC102195746</name>
</gene>
<dbReference type="InterPro" id="IPR013768">
    <property type="entry name" value="ICAM_N"/>
</dbReference>
<keyword evidence="16" id="KW-1185">Reference proteome</keyword>
<feature type="domain" description="Ig-like" evidence="14">
    <location>
        <begin position="220"/>
        <end position="302"/>
    </location>
</feature>
<keyword evidence="10" id="KW-0325">Glycoprotein</keyword>
<keyword evidence="11" id="KW-0393">Immunoglobulin domain</keyword>
<reference evidence="17" key="2">
    <citation type="submission" date="2025-04" db="UniProtKB">
        <authorList>
            <consortium name="RefSeq"/>
        </authorList>
    </citation>
    <scope>IDENTIFICATION</scope>
</reference>
<dbReference type="Proteomes" id="UP000695023">
    <property type="component" value="Unplaced"/>
</dbReference>
<dbReference type="Pfam" id="PF03921">
    <property type="entry name" value="ICAM_N"/>
    <property type="match status" value="1"/>
</dbReference>
<feature type="signal peptide" evidence="13">
    <location>
        <begin position="1"/>
        <end position="21"/>
    </location>
</feature>
<evidence type="ECO:0000313" key="15">
    <source>
        <dbReference type="Ensembl" id="ENSPNYP00000017861.1"/>
    </source>
</evidence>
<dbReference type="GO" id="GO:0098609">
    <property type="term" value="P:cell-cell adhesion"/>
    <property type="evidence" value="ECO:0007669"/>
    <property type="project" value="InterPro"/>
</dbReference>
<dbReference type="SUPFAM" id="SSF48726">
    <property type="entry name" value="Immunoglobulin"/>
    <property type="match status" value="3"/>
</dbReference>
<keyword evidence="6" id="KW-0130">Cell adhesion</keyword>
<evidence type="ECO:0000256" key="5">
    <source>
        <dbReference type="ARBA" id="ARBA00022737"/>
    </source>
</evidence>
<dbReference type="GO" id="GO:0016020">
    <property type="term" value="C:membrane"/>
    <property type="evidence" value="ECO:0007669"/>
    <property type="project" value="UniProtKB-SubCell"/>
</dbReference>
<keyword evidence="3 12" id="KW-0812">Transmembrane</keyword>